<organism evidence="1 2">
    <name type="scientific">Clavelina lepadiformis</name>
    <name type="common">Light-bulb sea squirt</name>
    <name type="synonym">Ascidia lepadiformis</name>
    <dbReference type="NCBI Taxonomy" id="159417"/>
    <lineage>
        <taxon>Eukaryota</taxon>
        <taxon>Metazoa</taxon>
        <taxon>Chordata</taxon>
        <taxon>Tunicata</taxon>
        <taxon>Ascidiacea</taxon>
        <taxon>Aplousobranchia</taxon>
        <taxon>Clavelinidae</taxon>
        <taxon>Clavelina</taxon>
    </lineage>
</organism>
<dbReference type="Proteomes" id="UP001642483">
    <property type="component" value="Unassembled WGS sequence"/>
</dbReference>
<accession>A0ABP0FD18</accession>
<proteinExistence type="predicted"/>
<evidence type="ECO:0000313" key="1">
    <source>
        <dbReference type="EMBL" id="CAK8677600.1"/>
    </source>
</evidence>
<dbReference type="EMBL" id="CAWYQH010000046">
    <property type="protein sequence ID" value="CAK8677600.1"/>
    <property type="molecule type" value="Genomic_DNA"/>
</dbReference>
<evidence type="ECO:0000313" key="2">
    <source>
        <dbReference type="Proteomes" id="UP001642483"/>
    </source>
</evidence>
<gene>
    <name evidence="1" type="ORF">CVLEPA_LOCUS6961</name>
</gene>
<sequence length="407" mass="45194">MKVFVLAQNGVPKPLVCYQGYNAFSADKSTFYEGNLTAQLCKPDQNCGFTTHLNTSDPLYPAFASLTQFTWEPDSVLKKLHRTPLTVRKRPCGYDCKIDFCNSSTCNENLVTPIPPSCSSSSDDRAWMACLVVLALTLVDTLTRIKASAGRKEQFVDVSIGKVQGCLAEGCPTVLDAIPDVTQSYETVICIASRIQSLESGLRMLLGGEGLTELIYSLLCRSPDTTFVPPDLQNRLSVLEQLDSGDFYNPVCDQDVLPDLIKYAPEALRRLGQLDNSSCLMRLIRASRKLYKNIPRAGKSSAKPPSHCLHRWQRGNEWRVGLPVPVPTIISSCERPCSFDHNQNSSSSDSKEKEMVNTSLFSFMPSTTSRKKRKIASGLTKENDQSDQVEKCFAAERESMDCDVLVW</sequence>
<reference evidence="1 2" key="1">
    <citation type="submission" date="2024-02" db="EMBL/GenBank/DDBJ databases">
        <authorList>
            <person name="Daric V."/>
            <person name="Darras S."/>
        </authorList>
    </citation>
    <scope>NUCLEOTIDE SEQUENCE [LARGE SCALE GENOMIC DNA]</scope>
</reference>
<keyword evidence="2" id="KW-1185">Reference proteome</keyword>
<name>A0ABP0FD18_CLALP</name>
<protein>
    <submittedName>
        <fullName evidence="1">Uncharacterized protein</fullName>
    </submittedName>
</protein>
<comment type="caution">
    <text evidence="1">The sequence shown here is derived from an EMBL/GenBank/DDBJ whole genome shotgun (WGS) entry which is preliminary data.</text>
</comment>